<dbReference type="InterPro" id="IPR016461">
    <property type="entry name" value="COMT-like"/>
</dbReference>
<dbReference type="Gene3D" id="3.40.50.150">
    <property type="entry name" value="Vaccinia Virus protein VP39"/>
    <property type="match status" value="1"/>
</dbReference>
<evidence type="ECO:0000313" key="6">
    <source>
        <dbReference type="EMBL" id="GAT49961.1"/>
    </source>
</evidence>
<evidence type="ECO:0000259" key="5">
    <source>
        <dbReference type="Pfam" id="PF08100"/>
    </source>
</evidence>
<dbReference type="Pfam" id="PF08100">
    <property type="entry name" value="Dimerisation"/>
    <property type="match status" value="1"/>
</dbReference>
<dbReference type="PANTHER" id="PTHR43712">
    <property type="entry name" value="PUTATIVE (AFU_ORTHOLOGUE AFUA_4G14580)-RELATED"/>
    <property type="match status" value="1"/>
</dbReference>
<protein>
    <submittedName>
        <fullName evidence="6">S-adenosyl-L-methionine-dependent methyltransferase</fullName>
    </submittedName>
</protein>
<sequence>MPTSTIRQLLQILTEAVDTLEAACQSAAVAIPDLCDPFTPASEAFREVPKAAEAASLIGAAALQLEAIVTPPQISLYRVVSGHFKSAALRVCLESNVTELLREAGPKGMHGHDICAKNGQDPEKLARFIRYLATHHVYREVSPNVFANTRISSMLDTLKSSEEIIANPLSKHDGTFGLAALASHHLDEAFKASAYAWETLADPQTRLSGDPTASPFARAMGRPETLWTYFERPENSFAAHRFGIGMQGIEGLQPPDAILNAYPWATLPQGSRVVDVGGGVGTSCLTLAREFPGLKLVNQDLPGVIKQAGEVWNNKMPDALKSGQVVLQAHDFFTPQPQNDADVFLLKQIMHDWSDEYCVKILKRLWTAAKPDTTLLLLDSLVPLACHDPSGDSANAIPGAAPAMEAPAPLLANYGATNDMGYNADMTMFLLFNSQERTVIHFQQLLLRTGWEVVKIHRQAGDSTFLQSIEAKKIAKQAFRPKL</sequence>
<dbReference type="Proteomes" id="UP000815677">
    <property type="component" value="Unassembled WGS sequence"/>
</dbReference>
<dbReference type="InterPro" id="IPR036390">
    <property type="entry name" value="WH_DNA-bd_sf"/>
</dbReference>
<gene>
    <name evidence="6" type="ORF">MCHLO_07244</name>
</gene>
<dbReference type="InterPro" id="IPR012967">
    <property type="entry name" value="COMT_dimerisation"/>
</dbReference>
<evidence type="ECO:0000256" key="3">
    <source>
        <dbReference type="ARBA" id="ARBA00022691"/>
    </source>
</evidence>
<reference evidence="6" key="1">
    <citation type="submission" date="2014-09" db="EMBL/GenBank/DDBJ databases">
        <title>Genome sequence of the luminous mushroom Mycena chlorophos for searching fungal bioluminescence genes.</title>
        <authorList>
            <person name="Tanaka Y."/>
            <person name="Kasuga D."/>
            <person name="Oba Y."/>
            <person name="Hase S."/>
            <person name="Sato K."/>
            <person name="Oba Y."/>
            <person name="Sakakibara Y."/>
        </authorList>
    </citation>
    <scope>NUCLEOTIDE SEQUENCE</scope>
</reference>
<feature type="domain" description="O-methyltransferase dimerisation" evidence="5">
    <location>
        <begin position="79"/>
        <end position="155"/>
    </location>
</feature>
<dbReference type="GO" id="GO:0008168">
    <property type="term" value="F:methyltransferase activity"/>
    <property type="evidence" value="ECO:0007669"/>
    <property type="project" value="UniProtKB-KW"/>
</dbReference>
<dbReference type="SUPFAM" id="SSF53335">
    <property type="entry name" value="S-adenosyl-L-methionine-dependent methyltransferases"/>
    <property type="match status" value="1"/>
</dbReference>
<evidence type="ECO:0000256" key="1">
    <source>
        <dbReference type="ARBA" id="ARBA00022603"/>
    </source>
</evidence>
<keyword evidence="2" id="KW-0808">Transferase</keyword>
<dbReference type="Gene3D" id="1.10.10.10">
    <property type="entry name" value="Winged helix-like DNA-binding domain superfamily/Winged helix DNA-binding domain"/>
    <property type="match status" value="1"/>
</dbReference>
<evidence type="ECO:0000313" key="7">
    <source>
        <dbReference type="Proteomes" id="UP000815677"/>
    </source>
</evidence>
<evidence type="ECO:0000259" key="4">
    <source>
        <dbReference type="Pfam" id="PF00891"/>
    </source>
</evidence>
<organism evidence="6 7">
    <name type="scientific">Mycena chlorophos</name>
    <name type="common">Agaric fungus</name>
    <name type="synonym">Agaricus chlorophos</name>
    <dbReference type="NCBI Taxonomy" id="658473"/>
    <lineage>
        <taxon>Eukaryota</taxon>
        <taxon>Fungi</taxon>
        <taxon>Dikarya</taxon>
        <taxon>Basidiomycota</taxon>
        <taxon>Agaricomycotina</taxon>
        <taxon>Agaricomycetes</taxon>
        <taxon>Agaricomycetidae</taxon>
        <taxon>Agaricales</taxon>
        <taxon>Marasmiineae</taxon>
        <taxon>Mycenaceae</taxon>
        <taxon>Mycena</taxon>
    </lineage>
</organism>
<dbReference type="PROSITE" id="PS51683">
    <property type="entry name" value="SAM_OMT_II"/>
    <property type="match status" value="1"/>
</dbReference>
<dbReference type="Pfam" id="PF00891">
    <property type="entry name" value="Methyltransf_2"/>
    <property type="match status" value="1"/>
</dbReference>
<dbReference type="InterPro" id="IPR029063">
    <property type="entry name" value="SAM-dependent_MTases_sf"/>
</dbReference>
<proteinExistence type="predicted"/>
<accession>A0ABQ0LJA6</accession>
<name>A0ABQ0LJA6_MYCCL</name>
<evidence type="ECO:0000256" key="2">
    <source>
        <dbReference type="ARBA" id="ARBA00022679"/>
    </source>
</evidence>
<dbReference type="SUPFAM" id="SSF46785">
    <property type="entry name" value="Winged helix' DNA-binding domain"/>
    <property type="match status" value="1"/>
</dbReference>
<keyword evidence="7" id="KW-1185">Reference proteome</keyword>
<feature type="domain" description="O-methyltransferase C-terminal" evidence="4">
    <location>
        <begin position="197"/>
        <end position="389"/>
    </location>
</feature>
<dbReference type="InterPro" id="IPR001077">
    <property type="entry name" value="COMT_C"/>
</dbReference>
<dbReference type="GO" id="GO:0032259">
    <property type="term" value="P:methylation"/>
    <property type="evidence" value="ECO:0007669"/>
    <property type="project" value="UniProtKB-KW"/>
</dbReference>
<dbReference type="EMBL" id="DF846060">
    <property type="protein sequence ID" value="GAT49961.1"/>
    <property type="molecule type" value="Genomic_DNA"/>
</dbReference>
<keyword evidence="1 6" id="KW-0489">Methyltransferase</keyword>
<keyword evidence="3" id="KW-0949">S-adenosyl-L-methionine</keyword>
<dbReference type="PANTHER" id="PTHR43712:SF2">
    <property type="entry name" value="O-METHYLTRANSFERASE CICE"/>
    <property type="match status" value="1"/>
</dbReference>
<dbReference type="InterPro" id="IPR036388">
    <property type="entry name" value="WH-like_DNA-bd_sf"/>
</dbReference>